<evidence type="ECO:0000313" key="2">
    <source>
        <dbReference type="Proteomes" id="UP000218831"/>
    </source>
</evidence>
<dbReference type="OrthoDB" id="9788465at2"/>
<dbReference type="Pfam" id="PF07308">
    <property type="entry name" value="DUF1456"/>
    <property type="match status" value="2"/>
</dbReference>
<keyword evidence="2" id="KW-1185">Reference proteome</keyword>
<dbReference type="EMBL" id="NSKE01000004">
    <property type="protein sequence ID" value="PAU94575.1"/>
    <property type="molecule type" value="Genomic_DNA"/>
</dbReference>
<evidence type="ECO:0008006" key="3">
    <source>
        <dbReference type="Google" id="ProtNLM"/>
    </source>
</evidence>
<name>A0A2A2GCJ4_9BACT</name>
<comment type="caution">
    <text evidence="1">The sequence shown here is derived from an EMBL/GenBank/DDBJ whole genome shotgun (WGS) entry which is preliminary data.</text>
</comment>
<dbReference type="AlphaFoldDB" id="A0A2A2GCJ4"/>
<dbReference type="InterPro" id="IPR009921">
    <property type="entry name" value="YehS-like"/>
</dbReference>
<gene>
    <name evidence="1" type="ORF">CK503_07210</name>
</gene>
<dbReference type="PANTHER" id="PTHR37805">
    <property type="entry name" value="CYTOPLASMIC PROTEIN-RELATED"/>
    <property type="match status" value="1"/>
</dbReference>
<dbReference type="PANTHER" id="PTHR37805:SF1">
    <property type="entry name" value="CYTOPLASMIC PROTEIN"/>
    <property type="match status" value="1"/>
</dbReference>
<proteinExistence type="predicted"/>
<accession>A0A2A2GCJ4</accession>
<dbReference type="Proteomes" id="UP000218831">
    <property type="component" value="Unassembled WGS sequence"/>
</dbReference>
<sequence>MRNDDVIQSIRYMLDLNDNEIAHILKLRGYKPERGEVAQIFKSQNLPDDEKGEDCSHVLMAHFLDGLIYHKRGKSKKHPPRPIKTPVTNNIVLKKLRVAFELRENDMHNILERGGFSISKHEMSALFRRKGHDNYRECGDQILRYFLKGLTERVRN</sequence>
<evidence type="ECO:0000313" key="1">
    <source>
        <dbReference type="EMBL" id="PAU94575.1"/>
    </source>
</evidence>
<organism evidence="1 2">
    <name type="scientific">Fodinibius salipaludis</name>
    <dbReference type="NCBI Taxonomy" id="2032627"/>
    <lineage>
        <taxon>Bacteria</taxon>
        <taxon>Pseudomonadati</taxon>
        <taxon>Balneolota</taxon>
        <taxon>Balneolia</taxon>
        <taxon>Balneolales</taxon>
        <taxon>Balneolaceae</taxon>
        <taxon>Fodinibius</taxon>
    </lineage>
</organism>
<protein>
    <recommendedName>
        <fullName evidence="3">DUF1456 domain-containing protein</fullName>
    </recommendedName>
</protein>
<reference evidence="1 2" key="1">
    <citation type="submission" date="2017-08" db="EMBL/GenBank/DDBJ databases">
        <title>Aliifodinibius alkalisoli sp. nov., isolated from saline alkaline soil.</title>
        <authorList>
            <person name="Liu D."/>
            <person name="Zhang G."/>
        </authorList>
    </citation>
    <scope>NUCLEOTIDE SEQUENCE [LARGE SCALE GENOMIC DNA]</scope>
    <source>
        <strain evidence="1 2">WN023</strain>
    </source>
</reference>
<dbReference type="RefSeq" id="WP_095606116.1">
    <property type="nucleotide sequence ID" value="NZ_NSKE01000004.1"/>
</dbReference>